<sequence length="412" mass="43818">MRQIDHPFAPLTIIGTGMAGLGLARAVRQRDPDRQITLISADSGDDYVKPLLSSAFTKRQTAQALVMRDAVEVADALQARVRTHTTVDAIDTVSRQLRIGVESLPYSQLVLATGAAPRQPCTAEASRHSRVFSINDLDDYRRWRGVLERHPGRQARVAIIGAGLVGCEFANDLQAGGHRVTLIAPETTPLPRLLPPPLGRALGEAFAAAGIRVRFERQVTAIHDTGEGVALTLNDGESLEADLVLMATGLRPRTALAEAAGLAVSPAGILTDRRLTTSDPNVFALGDVACVGGLEATSDRSGNARGNAQHHGLNAMYVQPLQASAKALAATLTGTPTEVSYAAWPVIVKTPLLPVAVLPPRQAPQRWRIEGDGDDFTALAEDEAGRLLGFALTGRCVRRKVELARVAPPLLG</sequence>
<evidence type="ECO:0000256" key="8">
    <source>
        <dbReference type="ARBA" id="ARBA00023027"/>
    </source>
</evidence>
<dbReference type="GO" id="GO:0016491">
    <property type="term" value="F:oxidoreductase activity"/>
    <property type="evidence" value="ECO:0007669"/>
    <property type="project" value="UniProtKB-KW"/>
</dbReference>
<evidence type="ECO:0000256" key="7">
    <source>
        <dbReference type="ARBA" id="ARBA00023002"/>
    </source>
</evidence>
<evidence type="ECO:0000256" key="6">
    <source>
        <dbReference type="ARBA" id="ARBA00022827"/>
    </source>
</evidence>
<comment type="cofactor">
    <cofactor evidence="1">
        <name>FAD</name>
        <dbReference type="ChEBI" id="CHEBI:57692"/>
    </cofactor>
</comment>
<evidence type="ECO:0000256" key="4">
    <source>
        <dbReference type="ARBA" id="ARBA00022490"/>
    </source>
</evidence>
<keyword evidence="6" id="KW-0274">FAD</keyword>
<comment type="similarity">
    <text evidence="3">Belongs to the FAD-dependent oxidoreductase family.</text>
</comment>
<feature type="domain" description="FAD/NAD(P)-binding" evidence="9">
    <location>
        <begin position="12"/>
        <end position="299"/>
    </location>
</feature>
<dbReference type="InterPro" id="IPR050260">
    <property type="entry name" value="FAD-bd_OxRdtase"/>
</dbReference>
<dbReference type="AlphaFoldDB" id="A0A1Q8SNJ9"/>
<dbReference type="STRING" id="404433.BTW07_16640"/>
<evidence type="ECO:0000313" key="12">
    <source>
        <dbReference type="Proteomes" id="UP000186878"/>
    </source>
</evidence>
<evidence type="ECO:0000256" key="1">
    <source>
        <dbReference type="ARBA" id="ARBA00001974"/>
    </source>
</evidence>
<evidence type="ECO:0000256" key="2">
    <source>
        <dbReference type="ARBA" id="ARBA00004496"/>
    </source>
</evidence>
<dbReference type="PANTHER" id="PTHR43429:SF3">
    <property type="entry name" value="NITRITE REDUCTASE [NAD(P)H]"/>
    <property type="match status" value="1"/>
</dbReference>
<reference evidence="11 12" key="1">
    <citation type="submission" date="2016-12" db="EMBL/GenBank/DDBJ databases">
        <title>Draft genome sequences of strains Salinicola socius SMB35, Salinicola sp. MH3R3-1 and Chromohalobacter sp. SMB17 from the Verkhnekamsk potash mining region of Russia.</title>
        <authorList>
            <person name="Mavrodi D.V."/>
            <person name="Olsson B.E."/>
            <person name="Korsakova E.S."/>
            <person name="Pyankova A."/>
            <person name="Mavrodi O.V."/>
            <person name="Plotnikova E.G."/>
        </authorList>
    </citation>
    <scope>NUCLEOTIDE SEQUENCE [LARGE SCALE GENOMIC DNA]</scope>
    <source>
        <strain evidence="11 12">SMB35</strain>
    </source>
</reference>
<dbReference type="Gene3D" id="3.30.390.120">
    <property type="match status" value="1"/>
</dbReference>
<dbReference type="InterPro" id="IPR036188">
    <property type="entry name" value="FAD/NAD-bd_sf"/>
</dbReference>
<evidence type="ECO:0000259" key="9">
    <source>
        <dbReference type="Pfam" id="PF07992"/>
    </source>
</evidence>
<evidence type="ECO:0000256" key="3">
    <source>
        <dbReference type="ARBA" id="ARBA00006442"/>
    </source>
</evidence>
<protein>
    <submittedName>
        <fullName evidence="11">FAD-dependent oxidoreductase</fullName>
    </submittedName>
</protein>
<dbReference type="GO" id="GO:0005737">
    <property type="term" value="C:cytoplasm"/>
    <property type="evidence" value="ECO:0007669"/>
    <property type="project" value="UniProtKB-SubCell"/>
</dbReference>
<dbReference type="RefSeq" id="WP_075571307.1">
    <property type="nucleotide sequence ID" value="NZ_MSDO01000026.1"/>
</dbReference>
<dbReference type="PANTHER" id="PTHR43429">
    <property type="entry name" value="PYRIDINE NUCLEOTIDE-DISULFIDE OXIDOREDUCTASE DOMAIN-CONTAINING"/>
    <property type="match status" value="1"/>
</dbReference>
<dbReference type="EMBL" id="MSDO01000026">
    <property type="protein sequence ID" value="OLO02966.1"/>
    <property type="molecule type" value="Genomic_DNA"/>
</dbReference>
<gene>
    <name evidence="11" type="ORF">BTW07_16640</name>
</gene>
<dbReference type="OrthoDB" id="9800607at2"/>
<comment type="caution">
    <text evidence="11">The sequence shown here is derived from an EMBL/GenBank/DDBJ whole genome shotgun (WGS) entry which is preliminary data.</text>
</comment>
<proteinExistence type="inferred from homology"/>
<dbReference type="SUPFAM" id="SSF51905">
    <property type="entry name" value="FAD/NAD(P)-binding domain"/>
    <property type="match status" value="1"/>
</dbReference>
<dbReference type="PRINTS" id="PR00368">
    <property type="entry name" value="FADPNR"/>
</dbReference>
<dbReference type="Proteomes" id="UP000186878">
    <property type="component" value="Unassembled WGS sequence"/>
</dbReference>
<keyword evidence="5" id="KW-0285">Flavoprotein</keyword>
<evidence type="ECO:0000313" key="11">
    <source>
        <dbReference type="EMBL" id="OLO02966.1"/>
    </source>
</evidence>
<dbReference type="InterPro" id="IPR023753">
    <property type="entry name" value="FAD/NAD-binding_dom"/>
</dbReference>
<dbReference type="Gene3D" id="3.50.50.60">
    <property type="entry name" value="FAD/NAD(P)-binding domain"/>
    <property type="match status" value="2"/>
</dbReference>
<comment type="subcellular location">
    <subcellularLocation>
        <location evidence="2">Cytoplasm</location>
    </subcellularLocation>
</comment>
<accession>A0A1Q8SNJ9</accession>
<keyword evidence="8" id="KW-0520">NAD</keyword>
<name>A0A1Q8SNJ9_9GAMM</name>
<evidence type="ECO:0000259" key="10">
    <source>
        <dbReference type="Pfam" id="PF18113"/>
    </source>
</evidence>
<keyword evidence="12" id="KW-1185">Reference proteome</keyword>
<keyword evidence="4" id="KW-0963">Cytoplasm</keyword>
<feature type="domain" description="Rubredoxin binding" evidence="10">
    <location>
        <begin position="338"/>
        <end position="405"/>
    </location>
</feature>
<organism evidence="11 12">
    <name type="scientific">Salinicola socius</name>
    <dbReference type="NCBI Taxonomy" id="404433"/>
    <lineage>
        <taxon>Bacteria</taxon>
        <taxon>Pseudomonadati</taxon>
        <taxon>Pseudomonadota</taxon>
        <taxon>Gammaproteobacteria</taxon>
        <taxon>Oceanospirillales</taxon>
        <taxon>Halomonadaceae</taxon>
        <taxon>Salinicola</taxon>
    </lineage>
</organism>
<evidence type="ECO:0000256" key="5">
    <source>
        <dbReference type="ARBA" id="ARBA00022630"/>
    </source>
</evidence>
<dbReference type="Pfam" id="PF18113">
    <property type="entry name" value="Rbx_binding"/>
    <property type="match status" value="1"/>
</dbReference>
<keyword evidence="7" id="KW-0560">Oxidoreductase</keyword>
<dbReference type="PRINTS" id="PR00411">
    <property type="entry name" value="PNDRDTASEI"/>
</dbReference>
<dbReference type="Pfam" id="PF07992">
    <property type="entry name" value="Pyr_redox_2"/>
    <property type="match status" value="1"/>
</dbReference>
<dbReference type="InterPro" id="IPR041364">
    <property type="entry name" value="Rbx-bd"/>
</dbReference>